<proteinExistence type="predicted"/>
<gene>
    <name evidence="3" type="ORF">HDK90DRAFT_114173</name>
</gene>
<evidence type="ECO:0000256" key="1">
    <source>
        <dbReference type="SAM" id="MobiDB-lite"/>
    </source>
</evidence>
<dbReference type="Pfam" id="PF06985">
    <property type="entry name" value="HET"/>
    <property type="match status" value="1"/>
</dbReference>
<keyword evidence="4" id="KW-1185">Reference proteome</keyword>
<feature type="domain" description="Heterokaryon incompatibility" evidence="2">
    <location>
        <begin position="91"/>
        <end position="208"/>
    </location>
</feature>
<dbReference type="InterPro" id="IPR010730">
    <property type="entry name" value="HET"/>
</dbReference>
<dbReference type="PANTHER" id="PTHR33112:SF16">
    <property type="entry name" value="HETEROKARYON INCOMPATIBILITY DOMAIN-CONTAINING PROTEIN"/>
    <property type="match status" value="1"/>
</dbReference>
<accession>A0ABR1Y9V7</accession>
<protein>
    <submittedName>
        <fullName evidence="3">Heterokaryon incompatibility protein-domain-containing protein</fullName>
    </submittedName>
</protein>
<comment type="caution">
    <text evidence="3">The sequence shown here is derived from an EMBL/GenBank/DDBJ whole genome shotgun (WGS) entry which is preliminary data.</text>
</comment>
<organism evidence="3 4">
    <name type="scientific">Phyllosticta capitalensis</name>
    <dbReference type="NCBI Taxonomy" id="121624"/>
    <lineage>
        <taxon>Eukaryota</taxon>
        <taxon>Fungi</taxon>
        <taxon>Dikarya</taxon>
        <taxon>Ascomycota</taxon>
        <taxon>Pezizomycotina</taxon>
        <taxon>Dothideomycetes</taxon>
        <taxon>Dothideomycetes incertae sedis</taxon>
        <taxon>Botryosphaeriales</taxon>
        <taxon>Phyllostictaceae</taxon>
        <taxon>Phyllosticta</taxon>
    </lineage>
</organism>
<sequence length="651" mass="75380">MDNDSTDGWDDSAEDFDDSSDVWDDSLWNDDMQKRRKYLHGDPPKIDWETLKFKLSLNAADLKLDPVPQWFHVIDVERRKVVRAPSEPFDYVCLSYTWGDAQEFQATRDSIIKLQEDGALDRPEHPEKSEGPGNPQVPTTIRDAMTACQHLGKKYLWVDRLCILQDGAEKQIHFDEMGRIYNGAFVTLVAFEGTDARYGLHGISRPIDLSASEVDFWTRSEWLKRGWTYQEAILSRGLIIFAKDGIILEHEREAALMTKIKESEDFLHRPVFHGAIDYYFAVETYTKRKLGLQGDIVNAFSGICNHLFDKVHYFGIPTNDFNNAMHWLINKAEREERVLDTGHTFPSWSWASIKGQTLFPRILPALPIASWAFVNSIDDHGNLSLSYPTPRDHALSYKLHAYSPMIVSALYAREYDPKPGGQEYEVHFEYYKNLNASPRPWSMDDPFKKTLKVCLDEFSEYTWFWEFCRDIGPHSQNEHDFLNQRNSPQDTLCYAPGRILAHSLVSNVRIRCPEVQMNIKIYPMNHICIGYGYLDDPKFLTKPRRRDGPETRDSLEFKIFALSISMMTKGEVSRIFSSRGMDYPLNYPSHVLLGSRENDQDLVVNVVIIEESEEMYVFNRVGFGFINFKAWVEQTGYGKSSDRQWRTIALI</sequence>
<reference evidence="3 4" key="1">
    <citation type="submission" date="2024-04" db="EMBL/GenBank/DDBJ databases">
        <title>Phyllosticta paracitricarpa is synonymous to the EU quarantine fungus P. citricarpa based on phylogenomic analyses.</title>
        <authorList>
            <consortium name="Lawrence Berkeley National Laboratory"/>
            <person name="Van Ingen-Buijs V.A."/>
            <person name="Van Westerhoven A.C."/>
            <person name="Haridas S."/>
            <person name="Skiadas P."/>
            <person name="Martin F."/>
            <person name="Groenewald J.Z."/>
            <person name="Crous P.W."/>
            <person name="Seidl M.F."/>
        </authorList>
    </citation>
    <scope>NUCLEOTIDE SEQUENCE [LARGE SCALE GENOMIC DNA]</scope>
    <source>
        <strain evidence="3 4">CBS 123374</strain>
    </source>
</reference>
<dbReference type="PANTHER" id="PTHR33112">
    <property type="entry name" value="DOMAIN PROTEIN, PUTATIVE-RELATED"/>
    <property type="match status" value="1"/>
</dbReference>
<name>A0ABR1Y9V7_9PEZI</name>
<dbReference type="Proteomes" id="UP001492380">
    <property type="component" value="Unassembled WGS sequence"/>
</dbReference>
<dbReference type="EMBL" id="JBBWRZ010000014">
    <property type="protein sequence ID" value="KAK8223185.1"/>
    <property type="molecule type" value="Genomic_DNA"/>
</dbReference>
<evidence type="ECO:0000313" key="4">
    <source>
        <dbReference type="Proteomes" id="UP001492380"/>
    </source>
</evidence>
<feature type="region of interest" description="Disordered" evidence="1">
    <location>
        <begin position="1"/>
        <end position="23"/>
    </location>
</feature>
<evidence type="ECO:0000259" key="2">
    <source>
        <dbReference type="Pfam" id="PF06985"/>
    </source>
</evidence>
<evidence type="ECO:0000313" key="3">
    <source>
        <dbReference type="EMBL" id="KAK8223185.1"/>
    </source>
</evidence>